<dbReference type="Proteomes" id="UP000284772">
    <property type="component" value="Unassembled WGS sequence"/>
</dbReference>
<evidence type="ECO:0000313" key="4">
    <source>
        <dbReference type="Proteomes" id="UP000285013"/>
    </source>
</evidence>
<sequence length="120" mass="13523">MVAMSVCMVSCGDDDDKPANGNSSLVGTWEVSNKVINTRDATLRVEFKSNNKGTMSAIYTDGTDSDSYNFEYVKKDLEGSTYLTIVWTGNYKLIYDSNREYDVTITPTRLVWGNITYTRK</sequence>
<name>A0A412NXL0_9BACE</name>
<evidence type="ECO:0000313" key="2">
    <source>
        <dbReference type="EMBL" id="RHL95190.1"/>
    </source>
</evidence>
<reference evidence="3 4" key="1">
    <citation type="submission" date="2018-08" db="EMBL/GenBank/DDBJ databases">
        <title>A genome reference for cultivated species of the human gut microbiota.</title>
        <authorList>
            <person name="Zou Y."/>
            <person name="Xue W."/>
            <person name="Luo G."/>
        </authorList>
    </citation>
    <scope>NUCLEOTIDE SEQUENCE [LARGE SCALE GENOMIC DNA]</scope>
    <source>
        <strain evidence="1 3">AF19-10AC</strain>
        <strain evidence="2 4">AF36-16BH</strain>
    </source>
</reference>
<evidence type="ECO:0008006" key="5">
    <source>
        <dbReference type="Google" id="ProtNLM"/>
    </source>
</evidence>
<organism evidence="2 4">
    <name type="scientific">Bacteroides intestinalis</name>
    <dbReference type="NCBI Taxonomy" id="329854"/>
    <lineage>
        <taxon>Bacteria</taxon>
        <taxon>Pseudomonadati</taxon>
        <taxon>Bacteroidota</taxon>
        <taxon>Bacteroidia</taxon>
        <taxon>Bacteroidales</taxon>
        <taxon>Bacteroidaceae</taxon>
        <taxon>Bacteroides</taxon>
    </lineage>
</organism>
<proteinExistence type="predicted"/>
<protein>
    <recommendedName>
        <fullName evidence="5">Lipocalin-like domain-containing protein</fullName>
    </recommendedName>
</protein>
<dbReference type="AlphaFoldDB" id="A0A412NXL0"/>
<dbReference type="EMBL" id="QRWT01000036">
    <property type="protein sequence ID" value="RGT46021.1"/>
    <property type="molecule type" value="Genomic_DNA"/>
</dbReference>
<accession>A0A412NXL0</accession>
<evidence type="ECO:0000313" key="3">
    <source>
        <dbReference type="Proteomes" id="UP000284772"/>
    </source>
</evidence>
<dbReference type="Proteomes" id="UP000285013">
    <property type="component" value="Unassembled WGS sequence"/>
</dbReference>
<gene>
    <name evidence="1" type="ORF">DWX27_21095</name>
    <name evidence="2" type="ORF">DWZ95_05075</name>
</gene>
<evidence type="ECO:0000313" key="1">
    <source>
        <dbReference type="EMBL" id="RGT46021.1"/>
    </source>
</evidence>
<dbReference type="EMBL" id="QRPE01000003">
    <property type="protein sequence ID" value="RHL95190.1"/>
    <property type="molecule type" value="Genomic_DNA"/>
</dbReference>
<comment type="caution">
    <text evidence="2">The sequence shown here is derived from an EMBL/GenBank/DDBJ whole genome shotgun (WGS) entry which is preliminary data.</text>
</comment>